<keyword evidence="8" id="KW-0333">Golgi apparatus</keyword>
<evidence type="ECO:0000256" key="7">
    <source>
        <dbReference type="ARBA" id="ARBA00025800"/>
    </source>
</evidence>
<evidence type="ECO:0000313" key="10">
    <source>
        <dbReference type="Proteomes" id="UP000019384"/>
    </source>
</evidence>
<comment type="caution">
    <text evidence="8">Lacks conserved residue(s) required for the propagation of feature annotation.</text>
</comment>
<dbReference type="EMBL" id="HG793131">
    <property type="protein sequence ID" value="CDK29732.1"/>
    <property type="molecule type" value="Genomic_DNA"/>
</dbReference>
<reference evidence="9" key="1">
    <citation type="submission" date="2013-12" db="EMBL/GenBank/DDBJ databases">
        <authorList>
            <person name="Genoscope - CEA"/>
        </authorList>
    </citation>
    <scope>NUCLEOTIDE SEQUENCE</scope>
    <source>
        <strain evidence="9">CBS 1993</strain>
    </source>
</reference>
<comment type="similarity">
    <text evidence="7 8">Belongs to the SFT2 family.</text>
</comment>
<feature type="transmembrane region" description="Helical" evidence="8">
    <location>
        <begin position="119"/>
        <end position="139"/>
    </location>
</feature>
<dbReference type="RefSeq" id="XP_022461715.1">
    <property type="nucleotide sequence ID" value="XM_022601797.1"/>
</dbReference>
<dbReference type="GO" id="GO:0042147">
    <property type="term" value="P:retrograde transport, endosome to Golgi"/>
    <property type="evidence" value="ECO:0007669"/>
    <property type="project" value="EnsemblFungi"/>
</dbReference>
<dbReference type="GO" id="GO:0000139">
    <property type="term" value="C:Golgi membrane"/>
    <property type="evidence" value="ECO:0007669"/>
    <property type="project" value="UniProtKB-SubCell"/>
</dbReference>
<evidence type="ECO:0000256" key="3">
    <source>
        <dbReference type="ARBA" id="ARBA00022692"/>
    </source>
</evidence>
<name>W6MV25_9ASCO</name>
<feature type="transmembrane region" description="Helical" evidence="8">
    <location>
        <begin position="86"/>
        <end position="107"/>
    </location>
</feature>
<dbReference type="GeneID" id="34523103"/>
<dbReference type="Proteomes" id="UP000019384">
    <property type="component" value="Unassembled WGS sequence"/>
</dbReference>
<proteinExistence type="inferred from homology"/>
<evidence type="ECO:0000256" key="2">
    <source>
        <dbReference type="ARBA" id="ARBA00022448"/>
    </source>
</evidence>
<keyword evidence="3 8" id="KW-0812">Transmembrane</keyword>
<dbReference type="AlphaFoldDB" id="W6MV25"/>
<evidence type="ECO:0000256" key="4">
    <source>
        <dbReference type="ARBA" id="ARBA00022927"/>
    </source>
</evidence>
<evidence type="ECO:0000256" key="6">
    <source>
        <dbReference type="ARBA" id="ARBA00023136"/>
    </source>
</evidence>
<keyword evidence="5 8" id="KW-1133">Transmembrane helix</keyword>
<organism evidence="9 10">
    <name type="scientific">Kuraishia capsulata CBS 1993</name>
    <dbReference type="NCBI Taxonomy" id="1382522"/>
    <lineage>
        <taxon>Eukaryota</taxon>
        <taxon>Fungi</taxon>
        <taxon>Dikarya</taxon>
        <taxon>Ascomycota</taxon>
        <taxon>Saccharomycotina</taxon>
        <taxon>Pichiomycetes</taxon>
        <taxon>Pichiales</taxon>
        <taxon>Pichiaceae</taxon>
        <taxon>Kuraishia</taxon>
    </lineage>
</organism>
<dbReference type="PANTHER" id="PTHR23137">
    <property type="entry name" value="VESICLE TRANSPORT PROTEIN-RELATED"/>
    <property type="match status" value="1"/>
</dbReference>
<evidence type="ECO:0000256" key="8">
    <source>
        <dbReference type="RuleBase" id="RU363111"/>
    </source>
</evidence>
<reference evidence="9" key="2">
    <citation type="submission" date="2014-02" db="EMBL/GenBank/DDBJ databases">
        <title>Complete DNA sequence of /Kuraishia capsulata/ illustrates novel genomic features among budding yeasts (/Saccharomycotina/).</title>
        <authorList>
            <person name="Morales L."/>
            <person name="Noel B."/>
            <person name="Porcel B."/>
            <person name="Marcet-Houben M."/>
            <person name="Hullo M-F."/>
            <person name="Sacerdot C."/>
            <person name="Tekaia F."/>
            <person name="Leh-Louis V."/>
            <person name="Despons L."/>
            <person name="Khanna V."/>
            <person name="Aury J-M."/>
            <person name="Barbe V."/>
            <person name="Couloux A."/>
            <person name="Labadie K."/>
            <person name="Pelletier E."/>
            <person name="Souciet J-L."/>
            <person name="Boekhout T."/>
            <person name="Gabaldon T."/>
            <person name="Wincker P."/>
            <person name="Dujon B."/>
        </authorList>
    </citation>
    <scope>NUCLEOTIDE SEQUENCE</scope>
    <source>
        <strain evidence="9">CBS 1993</strain>
    </source>
</reference>
<evidence type="ECO:0000256" key="5">
    <source>
        <dbReference type="ARBA" id="ARBA00022989"/>
    </source>
</evidence>
<evidence type="ECO:0000313" key="9">
    <source>
        <dbReference type="EMBL" id="CDK29732.1"/>
    </source>
</evidence>
<comment type="subcellular location">
    <subcellularLocation>
        <location evidence="8">Golgi apparatus membrane</location>
        <topology evidence="8">Multi-pass membrane protein</topology>
    </subcellularLocation>
    <subcellularLocation>
        <location evidence="1">Membrane</location>
        <topology evidence="1">Multi-pass membrane protein</topology>
    </subcellularLocation>
</comment>
<evidence type="ECO:0000256" key="1">
    <source>
        <dbReference type="ARBA" id="ARBA00004141"/>
    </source>
</evidence>
<dbReference type="Pfam" id="PF04178">
    <property type="entry name" value="Got1"/>
    <property type="match status" value="1"/>
</dbReference>
<keyword evidence="10" id="KW-1185">Reference proteome</keyword>
<dbReference type="InterPro" id="IPR011691">
    <property type="entry name" value="Vesicle_transpt_SFT2"/>
</dbReference>
<keyword evidence="4 8" id="KW-0653">Protein transport</keyword>
<dbReference type="GO" id="GO:0005829">
    <property type="term" value="C:cytosol"/>
    <property type="evidence" value="ECO:0007669"/>
    <property type="project" value="GOC"/>
</dbReference>
<dbReference type="GO" id="GO:0000138">
    <property type="term" value="C:Golgi trans cisterna"/>
    <property type="evidence" value="ECO:0007669"/>
    <property type="project" value="EnsemblFungi"/>
</dbReference>
<dbReference type="PANTHER" id="PTHR23137:SF36">
    <property type="entry name" value="VESICLE TRANSPORT PROTEIN SFT2C"/>
    <property type="match status" value="1"/>
</dbReference>
<accession>W6MV25</accession>
<gene>
    <name evidence="9" type="ORF">KUCA_T00005725001</name>
</gene>
<dbReference type="STRING" id="1382522.W6MV25"/>
<comment type="function">
    <text evidence="8">Nonessential protein required for the fusion of transport vesicles derived from the endocytic pathway with the Golgi complex.</text>
</comment>
<keyword evidence="6 8" id="KW-0472">Membrane</keyword>
<protein>
    <recommendedName>
        <fullName evidence="8">Protein transport protein SFT2</fullName>
    </recommendedName>
</protein>
<dbReference type="OrthoDB" id="660759at2759"/>
<dbReference type="HOGENOM" id="CLU_099529_3_0_1"/>
<feature type="transmembrane region" description="Helical" evidence="8">
    <location>
        <begin position="151"/>
        <end position="171"/>
    </location>
</feature>
<sequence length="220" mass="24954">MSTNQDSDTQFISQFQNWRTNRSRTATPANTGNESFQDRARGFFSSLEDSLSQGYDELYTRLPMVNQDLESQPEPSWFKLSRVERLISFFCLLLGSVACFTLGIFLFPVLSLKPRKFALLWTLGSVLFVLSFGALQGPMDYCKHLISRERLPFTVVYFGSIISTLYCALILKSTLLTLLTGFVEIFAVLYYTLSYFPFGAQGFSMVMSLGIRQFSSLLGM</sequence>
<dbReference type="GO" id="GO:0015031">
    <property type="term" value="P:protein transport"/>
    <property type="evidence" value="ECO:0007669"/>
    <property type="project" value="UniProtKB-KW"/>
</dbReference>
<dbReference type="InterPro" id="IPR007305">
    <property type="entry name" value="Vesicle_transpt_Got1/SFT2"/>
</dbReference>
<keyword evidence="2 8" id="KW-0813">Transport</keyword>